<evidence type="ECO:0000313" key="7">
    <source>
        <dbReference type="EMBL" id="BDU02055.1"/>
    </source>
</evidence>
<dbReference type="InterPro" id="IPR049453">
    <property type="entry name" value="Memb_transporter_dom"/>
</dbReference>
<evidence type="ECO:0000313" key="8">
    <source>
        <dbReference type="Proteomes" id="UP001317870"/>
    </source>
</evidence>
<evidence type="ECO:0000259" key="6">
    <source>
        <dbReference type="Pfam" id="PF13515"/>
    </source>
</evidence>
<comment type="subcellular location">
    <subcellularLocation>
        <location evidence="1">Membrane</location>
        <topology evidence="1">Multi-pass membrane protein</topology>
    </subcellularLocation>
</comment>
<dbReference type="InterPro" id="IPR023393">
    <property type="entry name" value="START-like_dom_sf"/>
</dbReference>
<dbReference type="CDD" id="cd07812">
    <property type="entry name" value="SRPBCC"/>
    <property type="match status" value="1"/>
</dbReference>
<feature type="transmembrane region" description="Helical" evidence="5">
    <location>
        <begin position="420"/>
        <end position="438"/>
    </location>
</feature>
<feature type="transmembrane region" description="Helical" evidence="5">
    <location>
        <begin position="133"/>
        <end position="150"/>
    </location>
</feature>
<evidence type="ECO:0000256" key="1">
    <source>
        <dbReference type="ARBA" id="ARBA00004141"/>
    </source>
</evidence>
<dbReference type="InterPro" id="IPR019587">
    <property type="entry name" value="Polyketide_cyclase/dehydratase"/>
</dbReference>
<keyword evidence="8" id="KW-1185">Reference proteome</keyword>
<sequence>MAATYPDPVPPKGRVGSLLFALSPAGRRWSVALRAALAFAVPAAIITGLGHPDVAVFVMFGAFAVLYGEGRPYRVRGWVVLAAGSALLASCGVGAAIGGLLDAGFGSSLLMVVVVTAIAVVAVFVIDALRLGPPGALFFALVCAGAMKAAETGTAVATLLFGAACGVAAALAVSMAGVLRDRRKPERTAVAAAVRAVDAYVAAREAGTPAIDLRHRAGAAMADAWAAVYDAGLPSDPGEAELLATLQGARRGLAGHAPDDDTDDLLVDPLVSFARPAIGFRLARSLSFSSHAAISALRVAAGCLGAGALSALLGLDRPHWAVLSALIVLQAGPDRVRGQVRAIHRFVGTIAGLGLFALIYQVGPTGYALIVLIAALQFCIELFVPRNYALAVVFITPVALIAGGVATTGGPIGPVLRDRLWETVLGVAVAVLALYGVAPRAHRRTFRWMEHRVRAAADVLLDRLRHKPMDAVAWVLVQHLQFELVGVVRSGIDSATDDPEWTREHWPEHAALAHFGHDLLAACWVLPPGGWLPDVDGWAARSAAARFEPEATAGPPASVRRMHDSVTVRMAAPADEIWALVSDIENTGRFSPETFAAEWLGGATGPAVGVKFRGHVNRNGWGLKYATVCRIVACEPGREFAFTVLGPRGMPINTWRYVFEPVDGGTDVTESFQLHSNPVLRLYWLLAGWTRGKTNVEGMRETLNRIKAVVE</sequence>
<feature type="domain" description="Integral membrane bound transporter" evidence="6">
    <location>
        <begin position="306"/>
        <end position="432"/>
    </location>
</feature>
<evidence type="ECO:0000256" key="5">
    <source>
        <dbReference type="SAM" id="Phobius"/>
    </source>
</evidence>
<feature type="transmembrane region" description="Helical" evidence="5">
    <location>
        <begin position="36"/>
        <end position="66"/>
    </location>
</feature>
<proteinExistence type="predicted"/>
<accession>A0ABM8D3U9</accession>
<name>A0ABM8D3U9_9NOCA</name>
<organism evidence="7 8">
    <name type="scientific">Nocardia sputorum</name>
    <dbReference type="NCBI Taxonomy" id="2984338"/>
    <lineage>
        <taxon>Bacteria</taxon>
        <taxon>Bacillati</taxon>
        <taxon>Actinomycetota</taxon>
        <taxon>Actinomycetes</taxon>
        <taxon>Mycobacteriales</taxon>
        <taxon>Nocardiaceae</taxon>
        <taxon>Nocardia</taxon>
    </lineage>
</organism>
<evidence type="ECO:0000256" key="2">
    <source>
        <dbReference type="ARBA" id="ARBA00022692"/>
    </source>
</evidence>
<dbReference type="Pfam" id="PF13515">
    <property type="entry name" value="FUSC_2"/>
    <property type="match status" value="1"/>
</dbReference>
<dbReference type="Gene3D" id="3.30.530.20">
    <property type="match status" value="1"/>
</dbReference>
<feature type="transmembrane region" description="Helical" evidence="5">
    <location>
        <begin position="107"/>
        <end position="126"/>
    </location>
</feature>
<keyword evidence="4 5" id="KW-0472">Membrane</keyword>
<dbReference type="Pfam" id="PF10604">
    <property type="entry name" value="Polyketide_cyc2"/>
    <property type="match status" value="1"/>
</dbReference>
<dbReference type="SUPFAM" id="SSF55961">
    <property type="entry name" value="Bet v1-like"/>
    <property type="match status" value="1"/>
</dbReference>
<evidence type="ECO:0000256" key="3">
    <source>
        <dbReference type="ARBA" id="ARBA00022989"/>
    </source>
</evidence>
<gene>
    <name evidence="7" type="ORF">IFM12276_50830</name>
</gene>
<feature type="transmembrane region" description="Helical" evidence="5">
    <location>
        <begin position="156"/>
        <end position="179"/>
    </location>
</feature>
<reference evidence="7 8" key="1">
    <citation type="submission" date="2022-11" db="EMBL/GenBank/DDBJ databases">
        <title>Genome Sequencing of Nocardia sp. ON39_IFM12276 and assembly.</title>
        <authorList>
            <person name="Shimojima M."/>
            <person name="Toyokawa M."/>
            <person name="Uesaka K."/>
        </authorList>
    </citation>
    <scope>NUCLEOTIDE SEQUENCE [LARGE SCALE GENOMIC DNA]</scope>
    <source>
        <strain evidence="7 8">IFM 12276</strain>
    </source>
</reference>
<keyword evidence="3 5" id="KW-1133">Transmembrane helix</keyword>
<protein>
    <recommendedName>
        <fullName evidence="6">Integral membrane bound transporter domain-containing protein</fullName>
    </recommendedName>
</protein>
<dbReference type="Proteomes" id="UP001317870">
    <property type="component" value="Chromosome"/>
</dbReference>
<dbReference type="EMBL" id="AP026978">
    <property type="protein sequence ID" value="BDU02055.1"/>
    <property type="molecule type" value="Genomic_DNA"/>
</dbReference>
<feature type="transmembrane region" description="Helical" evidence="5">
    <location>
        <begin position="78"/>
        <end position="101"/>
    </location>
</feature>
<feature type="transmembrane region" description="Helical" evidence="5">
    <location>
        <begin position="389"/>
        <end position="408"/>
    </location>
</feature>
<evidence type="ECO:0000256" key="4">
    <source>
        <dbReference type="ARBA" id="ARBA00023136"/>
    </source>
</evidence>
<keyword evidence="2 5" id="KW-0812">Transmembrane</keyword>